<evidence type="ECO:0000256" key="3">
    <source>
        <dbReference type="ARBA" id="ARBA00022516"/>
    </source>
</evidence>
<dbReference type="CDD" id="cd09155">
    <property type="entry name" value="PLDc_PaCLS_like_1"/>
    <property type="match status" value="1"/>
</dbReference>
<evidence type="ECO:0000256" key="4">
    <source>
        <dbReference type="ARBA" id="ARBA00022679"/>
    </source>
</evidence>
<keyword evidence="10" id="KW-0594">Phospholipid biosynthesis</keyword>
<sequence>MPITRKRAVFAAVFVAHTLGVLSSIDALMSTRTAPGAVAWIVSLSTFPYVTVPAYWVFGRNRFNGYVIGRREDDSLLYRELAQKMSHVGQYAITPPDAQQQLQAMERLAKLPLLGGNEAELLIDGEAAFASMFAGIDAAERYLLVQFYIVRDDALGRELKRCLEARARAGVKVHFLYDEIGSYRLPRRYVQELRAAGVEVRPFHSTQGSGNRFQLNFRNHLKIIVADGRVGWVGGFNVGDEYLGRDRRIGPWRDTHMKLIGPAVFSLQLSFLEDWHWASGEILDFDWQPATAANGGMPVLMLPSGPADRFETASLMVQHALASARHRAWIASPYFVPDESVLNALKLAALRGVDVRILIPERPDNILTWLAAYAFVGPLLEAGVHIHRYQAGFLHGKTMLIDDGAAAVGTVNLDNRSFRLNFEITAWVLDEGFGRDVAAMFEADFARSREMTLAEVLDQPWWFRAASRAAHLTAPVL</sequence>
<dbReference type="InterPro" id="IPR001736">
    <property type="entry name" value="PLipase_D/transphosphatidylase"/>
</dbReference>
<dbReference type="PANTHER" id="PTHR21248:SF22">
    <property type="entry name" value="PHOSPHOLIPASE D"/>
    <property type="match status" value="1"/>
</dbReference>
<accession>A0ABW3WG48</accession>
<keyword evidence="7 13" id="KW-1133">Transmembrane helix</keyword>
<dbReference type="NCBIfam" id="TIGR04265">
    <property type="entry name" value="bac_cardiolipin"/>
    <property type="match status" value="1"/>
</dbReference>
<dbReference type="SUPFAM" id="SSF56024">
    <property type="entry name" value="Phospholipase D/nuclease"/>
    <property type="match status" value="2"/>
</dbReference>
<name>A0ABW3WG48_9RHOO</name>
<evidence type="ECO:0000256" key="1">
    <source>
        <dbReference type="ARBA" id="ARBA00004651"/>
    </source>
</evidence>
<evidence type="ECO:0000256" key="6">
    <source>
        <dbReference type="ARBA" id="ARBA00022737"/>
    </source>
</evidence>
<comment type="caution">
    <text evidence="15">The sequence shown here is derived from an EMBL/GenBank/DDBJ whole genome shotgun (WGS) entry which is preliminary data.</text>
</comment>
<dbReference type="EMBL" id="JBHTMC010000027">
    <property type="protein sequence ID" value="MFD1265001.1"/>
    <property type="molecule type" value="Genomic_DNA"/>
</dbReference>
<evidence type="ECO:0000256" key="12">
    <source>
        <dbReference type="NCBIfam" id="TIGR04265"/>
    </source>
</evidence>
<dbReference type="PANTHER" id="PTHR21248">
    <property type="entry name" value="CARDIOLIPIN SYNTHASE"/>
    <property type="match status" value="1"/>
</dbReference>
<evidence type="ECO:0000313" key="16">
    <source>
        <dbReference type="Proteomes" id="UP001597158"/>
    </source>
</evidence>
<dbReference type="PROSITE" id="PS50035">
    <property type="entry name" value="PLD"/>
    <property type="match status" value="2"/>
</dbReference>
<gene>
    <name evidence="15" type="primary">cls</name>
    <name evidence="15" type="ORF">ACFQ4M_15600</name>
</gene>
<dbReference type="InterPro" id="IPR022924">
    <property type="entry name" value="Cardiolipin_synthase"/>
</dbReference>
<keyword evidence="5 13" id="KW-0812">Transmembrane</keyword>
<keyword evidence="6" id="KW-0677">Repeat</keyword>
<proteinExistence type="predicted"/>
<evidence type="ECO:0000256" key="8">
    <source>
        <dbReference type="ARBA" id="ARBA00023098"/>
    </source>
</evidence>
<feature type="transmembrane region" description="Helical" evidence="13">
    <location>
        <begin position="39"/>
        <end position="58"/>
    </location>
</feature>
<dbReference type="CDD" id="cd09161">
    <property type="entry name" value="PLDc_PaCLS_like_2"/>
    <property type="match status" value="1"/>
</dbReference>
<dbReference type="InterPro" id="IPR027379">
    <property type="entry name" value="CLS_N"/>
</dbReference>
<evidence type="ECO:0000256" key="2">
    <source>
        <dbReference type="ARBA" id="ARBA00022475"/>
    </source>
</evidence>
<keyword evidence="2" id="KW-1003">Cell membrane</keyword>
<keyword evidence="8" id="KW-0443">Lipid metabolism</keyword>
<evidence type="ECO:0000256" key="11">
    <source>
        <dbReference type="ARBA" id="ARBA00023264"/>
    </source>
</evidence>
<evidence type="ECO:0000256" key="9">
    <source>
        <dbReference type="ARBA" id="ARBA00023136"/>
    </source>
</evidence>
<keyword evidence="4" id="KW-0808">Transferase</keyword>
<dbReference type="Pfam" id="PF13091">
    <property type="entry name" value="PLDc_2"/>
    <property type="match status" value="2"/>
</dbReference>
<dbReference type="SMART" id="SM00155">
    <property type="entry name" value="PLDc"/>
    <property type="match status" value="2"/>
</dbReference>
<evidence type="ECO:0000256" key="13">
    <source>
        <dbReference type="SAM" id="Phobius"/>
    </source>
</evidence>
<evidence type="ECO:0000256" key="10">
    <source>
        <dbReference type="ARBA" id="ARBA00023209"/>
    </source>
</evidence>
<dbReference type="Proteomes" id="UP001597158">
    <property type="component" value="Unassembled WGS sequence"/>
</dbReference>
<dbReference type="RefSeq" id="WP_277829933.1">
    <property type="nucleotide sequence ID" value="NZ_JARQZE010000001.1"/>
</dbReference>
<dbReference type="Pfam" id="PF13396">
    <property type="entry name" value="PLDc_N"/>
    <property type="match status" value="1"/>
</dbReference>
<dbReference type="Gene3D" id="3.30.870.10">
    <property type="entry name" value="Endonuclease Chain A"/>
    <property type="match status" value="2"/>
</dbReference>
<keyword evidence="16" id="KW-1185">Reference proteome</keyword>
<keyword evidence="11" id="KW-1208">Phospholipid metabolism</keyword>
<dbReference type="InterPro" id="IPR025202">
    <property type="entry name" value="PLD-like_dom"/>
</dbReference>
<protein>
    <recommendedName>
        <fullName evidence="12">Cardiolipin synthase</fullName>
        <ecNumber evidence="12">2.7.8.-</ecNumber>
    </recommendedName>
</protein>
<evidence type="ECO:0000256" key="7">
    <source>
        <dbReference type="ARBA" id="ARBA00022989"/>
    </source>
</evidence>
<dbReference type="EC" id="2.7.8.-" evidence="12"/>
<reference evidence="16" key="1">
    <citation type="journal article" date="2019" name="Int. J. Syst. Evol. Microbiol.">
        <title>The Global Catalogue of Microorganisms (GCM) 10K type strain sequencing project: providing services to taxonomists for standard genome sequencing and annotation.</title>
        <authorList>
            <consortium name="The Broad Institute Genomics Platform"/>
            <consortium name="The Broad Institute Genome Sequencing Center for Infectious Disease"/>
            <person name="Wu L."/>
            <person name="Ma J."/>
        </authorList>
    </citation>
    <scope>NUCLEOTIDE SEQUENCE [LARGE SCALE GENOMIC DNA]</scope>
    <source>
        <strain evidence="16">CCUG 48884</strain>
    </source>
</reference>
<feature type="domain" description="PLD phosphodiesterase" evidence="14">
    <location>
        <begin position="390"/>
        <end position="417"/>
    </location>
</feature>
<comment type="subcellular location">
    <subcellularLocation>
        <location evidence="1">Cell membrane</location>
        <topology evidence="1">Multi-pass membrane protein</topology>
    </subcellularLocation>
</comment>
<evidence type="ECO:0000313" key="15">
    <source>
        <dbReference type="EMBL" id="MFD1265001.1"/>
    </source>
</evidence>
<keyword evidence="9 13" id="KW-0472">Membrane</keyword>
<keyword evidence="3" id="KW-0444">Lipid biosynthesis</keyword>
<evidence type="ECO:0000256" key="5">
    <source>
        <dbReference type="ARBA" id="ARBA00022692"/>
    </source>
</evidence>
<evidence type="ECO:0000259" key="14">
    <source>
        <dbReference type="PROSITE" id="PS50035"/>
    </source>
</evidence>
<feature type="domain" description="PLD phosphodiesterase" evidence="14">
    <location>
        <begin position="215"/>
        <end position="242"/>
    </location>
</feature>
<organism evidence="15 16">
    <name type="scientific">Thauera mechernichensis</name>
    <dbReference type="NCBI Taxonomy" id="82788"/>
    <lineage>
        <taxon>Bacteria</taxon>
        <taxon>Pseudomonadati</taxon>
        <taxon>Pseudomonadota</taxon>
        <taxon>Betaproteobacteria</taxon>
        <taxon>Rhodocyclales</taxon>
        <taxon>Zoogloeaceae</taxon>
        <taxon>Thauera</taxon>
    </lineage>
</organism>